<evidence type="ECO:0000256" key="1">
    <source>
        <dbReference type="ARBA" id="ARBA00004141"/>
    </source>
</evidence>
<gene>
    <name evidence="8" type="ORF">C1I91_07955</name>
</gene>
<dbReference type="InterPro" id="IPR013525">
    <property type="entry name" value="ABC2_TM"/>
</dbReference>
<evidence type="ECO:0000313" key="8">
    <source>
        <dbReference type="EMBL" id="QAA31581.1"/>
    </source>
</evidence>
<dbReference type="PANTHER" id="PTHR43077:SF10">
    <property type="entry name" value="TRANSPORT PERMEASE PROTEIN"/>
    <property type="match status" value="1"/>
</dbReference>
<dbReference type="NCBIfam" id="TIGR03062">
    <property type="entry name" value="pip_yhgE_Cterm"/>
    <property type="match status" value="1"/>
</dbReference>
<name>A0A3R5QX59_9CLOT</name>
<dbReference type="KEGG" id="cmah:C1I91_07955"/>
<feature type="transmembrane region" description="Helical" evidence="6">
    <location>
        <begin position="564"/>
        <end position="581"/>
    </location>
</feature>
<dbReference type="Pfam" id="PF12698">
    <property type="entry name" value="ABC2_membrane_3"/>
    <property type="match status" value="1"/>
</dbReference>
<evidence type="ECO:0000256" key="4">
    <source>
        <dbReference type="ARBA" id="ARBA00023136"/>
    </source>
</evidence>
<evidence type="ECO:0000256" key="2">
    <source>
        <dbReference type="ARBA" id="ARBA00022692"/>
    </source>
</evidence>
<dbReference type="Gene3D" id="3.40.1710.10">
    <property type="entry name" value="abc type-2 transporter like domain"/>
    <property type="match status" value="1"/>
</dbReference>
<evidence type="ECO:0000256" key="3">
    <source>
        <dbReference type="ARBA" id="ARBA00022989"/>
    </source>
</evidence>
<dbReference type="AlphaFoldDB" id="A0A3R5QX59"/>
<dbReference type="RefSeq" id="WP_128212393.1">
    <property type="nucleotide sequence ID" value="NZ_CP025746.1"/>
</dbReference>
<dbReference type="GO" id="GO:0016020">
    <property type="term" value="C:membrane"/>
    <property type="evidence" value="ECO:0007669"/>
    <property type="project" value="UniProtKB-SubCell"/>
</dbReference>
<sequence>MKKVFKVFKRDLRSIVKNPAALAIVIGLCILPSLYAWINIKACWDPYANTGNLPVAVVNNDEGTNFNGKNINAGDEIVAQLKNNKAIGWVFVDQWQGNYGLNEGKYYALIEIPSDFSKGLVSLTTVTPKKPDIIYRVNQKLNAIAAKITNAAKESVAKSIKENFVDTVNKEALKTINSVGEEFKVNKSQIVQLKDTMAEANSNIGDIRKYITEANNNSEDIQKYLNDVKTKLPKITEQINSLQKVTEASKDLTISTKQSINTIASSINTDIGKLQNINQQNQTLLQKLKDINNGLSSDNFDTIVSEMSNLMDSLKNTIEADTKNLQAISSLRPNNPLGGTINSLNTLKSTVDMEQKALNDLKSSKNNGGSKDSINASLEQISQISNDLTNQIMNVSNSFYSNGIAVINSVADGITSGLDNANSILESTKVIVPQLDALANFGIASSKASVSEASELNSKLAALQVELNNLSDKMKDLTDDNIDQIVKLMNMNPDEIADFISSPINVKEVDVYDSGIFGVGLTPFYTVLAIWVGALLLSSLLTVEAHDFEDGEKLNLLQRHFGKMLLFLMISMIQAVIVTLGDKYILGVKPVDLRLMLIFALLSAVTFTIIIFTLVSIFGNVGKAIAVVIMVFQIAGAGGIYPIQTNPKIFGILQPLWPFTYAINGFREAIAGPVWESVYKNINALITFALFFAILAVLKRPFHRLTEFMEHKFKEAGV</sequence>
<feature type="transmembrane region" description="Helical" evidence="6">
    <location>
        <begin position="624"/>
        <end position="643"/>
    </location>
</feature>
<proteinExistence type="predicted"/>
<keyword evidence="4 6" id="KW-0472">Membrane</keyword>
<dbReference type="NCBIfam" id="TIGR03061">
    <property type="entry name" value="pip_yhgE_Nterm"/>
    <property type="match status" value="1"/>
</dbReference>
<evidence type="ECO:0000259" key="7">
    <source>
        <dbReference type="Pfam" id="PF12698"/>
    </source>
</evidence>
<accession>A0A3R5QX59</accession>
<organism evidence="8 9">
    <name type="scientific">Clostridium manihotivorum</name>
    <dbReference type="NCBI Taxonomy" id="2320868"/>
    <lineage>
        <taxon>Bacteria</taxon>
        <taxon>Bacillati</taxon>
        <taxon>Bacillota</taxon>
        <taxon>Clostridia</taxon>
        <taxon>Eubacteriales</taxon>
        <taxon>Clostridiaceae</taxon>
        <taxon>Clostridium</taxon>
    </lineage>
</organism>
<evidence type="ECO:0000313" key="9">
    <source>
        <dbReference type="Proteomes" id="UP000286268"/>
    </source>
</evidence>
<comment type="subcellular location">
    <subcellularLocation>
        <location evidence="1">Membrane</location>
        <topology evidence="1">Multi-pass membrane protein</topology>
    </subcellularLocation>
</comment>
<feature type="domain" description="ABC-2 type transporter transmembrane" evidence="7">
    <location>
        <begin position="408"/>
        <end position="698"/>
    </location>
</feature>
<dbReference type="OrthoDB" id="9811483at2"/>
<feature type="transmembrane region" description="Helical" evidence="6">
    <location>
        <begin position="524"/>
        <end position="543"/>
    </location>
</feature>
<dbReference type="InterPro" id="IPR017501">
    <property type="entry name" value="Phage_infect_YhgE_C"/>
</dbReference>
<dbReference type="InterPro" id="IPR051328">
    <property type="entry name" value="T7SS_ABC-Transporter"/>
</dbReference>
<feature type="coiled-coil region" evidence="5">
    <location>
        <begin position="453"/>
        <end position="480"/>
    </location>
</feature>
<evidence type="ECO:0000256" key="6">
    <source>
        <dbReference type="SAM" id="Phobius"/>
    </source>
</evidence>
<keyword evidence="3 6" id="KW-1133">Transmembrane helix</keyword>
<dbReference type="GO" id="GO:0140359">
    <property type="term" value="F:ABC-type transporter activity"/>
    <property type="evidence" value="ECO:0007669"/>
    <property type="project" value="InterPro"/>
</dbReference>
<evidence type="ECO:0000256" key="5">
    <source>
        <dbReference type="SAM" id="Coils"/>
    </source>
</evidence>
<feature type="transmembrane region" description="Helical" evidence="6">
    <location>
        <begin position="682"/>
        <end position="698"/>
    </location>
</feature>
<keyword evidence="9" id="KW-1185">Reference proteome</keyword>
<keyword evidence="2 6" id="KW-0812">Transmembrane</keyword>
<feature type="transmembrane region" description="Helical" evidence="6">
    <location>
        <begin position="593"/>
        <end position="617"/>
    </location>
</feature>
<protein>
    <submittedName>
        <fullName evidence="8">YhgE/Pip domain-containing protein</fullName>
    </submittedName>
</protein>
<dbReference type="PANTHER" id="PTHR43077">
    <property type="entry name" value="TRANSPORT PERMEASE YVFS-RELATED"/>
    <property type="match status" value="1"/>
</dbReference>
<keyword evidence="5" id="KW-0175">Coiled coil</keyword>
<dbReference type="Proteomes" id="UP000286268">
    <property type="component" value="Chromosome"/>
</dbReference>
<reference evidence="8 9" key="1">
    <citation type="submission" date="2018-01" db="EMBL/GenBank/DDBJ databases">
        <title>Genome Sequencing and Assembly of Anaerobacter polyendosporus strain CT4.</title>
        <authorList>
            <person name="Tachaapaikoon C."/>
            <person name="Sutheeworapong S."/>
            <person name="Jenjaroenpun P."/>
            <person name="Wongsurawat T."/>
            <person name="Nookeaw I."/>
            <person name="Cheawchanlertfa P."/>
            <person name="Kosugi A."/>
            <person name="Cheevadhanarak S."/>
            <person name="Ratanakhanokchai K."/>
        </authorList>
    </citation>
    <scope>NUCLEOTIDE SEQUENCE [LARGE SCALE GENOMIC DNA]</scope>
    <source>
        <strain evidence="8 9">CT4</strain>
    </source>
</reference>
<dbReference type="EMBL" id="CP025746">
    <property type="protein sequence ID" value="QAA31581.1"/>
    <property type="molecule type" value="Genomic_DNA"/>
</dbReference>
<dbReference type="InterPro" id="IPR017500">
    <property type="entry name" value="Phage_infect_YhgE_N"/>
</dbReference>